<dbReference type="EMBL" id="LPWE01000011">
    <property type="protein sequence ID" value="ODR95220.1"/>
    <property type="molecule type" value="Genomic_DNA"/>
</dbReference>
<accession>A0A1E3VNW6</accession>
<evidence type="ECO:0000313" key="1">
    <source>
        <dbReference type="EMBL" id="ODR95220.1"/>
    </source>
</evidence>
<dbReference type="AlphaFoldDB" id="A0A1E3VNW6"/>
<evidence type="ECO:0000313" key="2">
    <source>
        <dbReference type="Proteomes" id="UP000094172"/>
    </source>
</evidence>
<keyword evidence="2" id="KW-1185">Reference proteome</keyword>
<name>A0A1E3VNW6_9HYPH</name>
<reference evidence="1 2" key="1">
    <citation type="journal article" date="2016" name="Environ. Microbiol.">
        <title>New Methyloceanibacter diversity from North Sea sediments includes methanotroph containing solely the soluble methane monooxygenase.</title>
        <authorList>
            <person name="Vekeman B."/>
            <person name="Kerckhof F.M."/>
            <person name="Cremers G."/>
            <person name="de Vos P."/>
            <person name="Vandamme P."/>
            <person name="Boon N."/>
            <person name="Op den Camp H.J."/>
            <person name="Heylen K."/>
        </authorList>
    </citation>
    <scope>NUCLEOTIDE SEQUENCE [LARGE SCALE GENOMIC DNA]</scope>
    <source>
        <strain evidence="1 2">R-67176</strain>
    </source>
</reference>
<dbReference type="Proteomes" id="UP000094172">
    <property type="component" value="Unassembled WGS sequence"/>
</dbReference>
<organism evidence="1 2">
    <name type="scientific">Methyloceanibacter stevinii</name>
    <dbReference type="NCBI Taxonomy" id="1774970"/>
    <lineage>
        <taxon>Bacteria</taxon>
        <taxon>Pseudomonadati</taxon>
        <taxon>Pseudomonadota</taxon>
        <taxon>Alphaproteobacteria</taxon>
        <taxon>Hyphomicrobiales</taxon>
        <taxon>Hyphomicrobiaceae</taxon>
        <taxon>Methyloceanibacter</taxon>
    </lineage>
</organism>
<protein>
    <submittedName>
        <fullName evidence="1">Uncharacterized protein</fullName>
    </submittedName>
</protein>
<comment type="caution">
    <text evidence="1">The sequence shown here is derived from an EMBL/GenBank/DDBJ whole genome shotgun (WGS) entry which is preliminary data.</text>
</comment>
<dbReference type="RefSeq" id="WP_069444511.1">
    <property type="nucleotide sequence ID" value="NZ_LPWE01000011.1"/>
</dbReference>
<gene>
    <name evidence="1" type="ORF">AUC70_05845</name>
</gene>
<proteinExistence type="predicted"/>
<sequence>MAAPASALPELAAPYDPTGYAKDYAEESKEIVLLVAGEGFPGIHELYFEQSMKKRGIRYKVLHEPRISPVYCMAFVNGELMAFNSFGDVPDYRVPFTRMADLVALTRNYLEDHYPGYLTR</sequence>